<evidence type="ECO:0000313" key="4">
    <source>
        <dbReference type="WBParaSite" id="ACOC_0001163001-mRNA-1"/>
    </source>
</evidence>
<evidence type="ECO:0000256" key="1">
    <source>
        <dbReference type="SAM" id="MobiDB-lite"/>
    </source>
</evidence>
<evidence type="ECO:0000313" key="3">
    <source>
        <dbReference type="Proteomes" id="UP000267027"/>
    </source>
</evidence>
<feature type="region of interest" description="Disordered" evidence="1">
    <location>
        <begin position="59"/>
        <end position="98"/>
    </location>
</feature>
<keyword evidence="3" id="KW-1185">Reference proteome</keyword>
<feature type="compositionally biased region" description="Low complexity" evidence="1">
    <location>
        <begin position="88"/>
        <end position="98"/>
    </location>
</feature>
<feature type="compositionally biased region" description="Basic and acidic residues" evidence="1">
    <location>
        <begin position="73"/>
        <end position="87"/>
    </location>
</feature>
<dbReference type="EMBL" id="UYYA01004742">
    <property type="protein sequence ID" value="VDM63216.1"/>
    <property type="molecule type" value="Genomic_DNA"/>
</dbReference>
<dbReference type="WBParaSite" id="ACOC_0001163001-mRNA-1">
    <property type="protein sequence ID" value="ACOC_0001163001-mRNA-1"/>
    <property type="gene ID" value="ACOC_0001163001"/>
</dbReference>
<name>A0A0R3PYU0_ANGCS</name>
<reference evidence="4" key="1">
    <citation type="submission" date="2017-02" db="UniProtKB">
        <authorList>
            <consortium name="WormBaseParasite"/>
        </authorList>
    </citation>
    <scope>IDENTIFICATION</scope>
</reference>
<evidence type="ECO:0000313" key="2">
    <source>
        <dbReference type="EMBL" id="VDM63216.1"/>
    </source>
</evidence>
<reference evidence="2 3" key="2">
    <citation type="submission" date="2018-11" db="EMBL/GenBank/DDBJ databases">
        <authorList>
            <consortium name="Pathogen Informatics"/>
        </authorList>
    </citation>
    <scope>NUCLEOTIDE SEQUENCE [LARGE SCALE GENOMIC DNA]</scope>
    <source>
        <strain evidence="2 3">Costa Rica</strain>
    </source>
</reference>
<gene>
    <name evidence="2" type="ORF">ACOC_LOCUS11631</name>
</gene>
<dbReference type="Proteomes" id="UP000267027">
    <property type="component" value="Unassembled WGS sequence"/>
</dbReference>
<proteinExistence type="predicted"/>
<dbReference type="AlphaFoldDB" id="A0A0R3PYU0"/>
<accession>A0A0R3PYU0</accession>
<protein>
    <submittedName>
        <fullName evidence="4">ZP domain-containing protein</fullName>
    </submittedName>
</protein>
<organism evidence="4">
    <name type="scientific">Angiostrongylus costaricensis</name>
    <name type="common">Nematode worm</name>
    <dbReference type="NCBI Taxonomy" id="334426"/>
    <lineage>
        <taxon>Eukaryota</taxon>
        <taxon>Metazoa</taxon>
        <taxon>Ecdysozoa</taxon>
        <taxon>Nematoda</taxon>
        <taxon>Chromadorea</taxon>
        <taxon>Rhabditida</taxon>
        <taxon>Rhabditina</taxon>
        <taxon>Rhabditomorpha</taxon>
        <taxon>Strongyloidea</taxon>
        <taxon>Metastrongylidae</taxon>
        <taxon>Angiostrongylus</taxon>
    </lineage>
</organism>
<sequence length="203" mass="21567">MVVTQKVFWECAETIFSVCDIASCGGREYREERRGTEDAEEIHAWNGTNACVAREVGITDDRDDGGYGPSVEQVHELEGGEDGRNERSPTGPTGTTSGSISFSLPLSLSLSFQTHLKRATACVARTVGIADGDDGGYGPSVEQVQGQERSIELTHCKLPGGTGGVGLPLIVPATMCCMRSIGDRAADEGRGANVVLKVHKLLR</sequence>